<evidence type="ECO:0000313" key="5">
    <source>
        <dbReference type="EMBL" id="MBJ7602126.1"/>
    </source>
</evidence>
<dbReference type="CDD" id="cd00757">
    <property type="entry name" value="ThiF_MoeB_HesA_family"/>
    <property type="match status" value="1"/>
</dbReference>
<evidence type="ECO:0000256" key="1">
    <source>
        <dbReference type="ARBA" id="ARBA00022679"/>
    </source>
</evidence>
<evidence type="ECO:0000313" key="6">
    <source>
        <dbReference type="Proteomes" id="UP000620075"/>
    </source>
</evidence>
<organism evidence="5 6">
    <name type="scientific">Candidatus Dormiibacter inghamiae</name>
    <dbReference type="NCBI Taxonomy" id="3127013"/>
    <lineage>
        <taxon>Bacteria</taxon>
        <taxon>Bacillati</taxon>
        <taxon>Candidatus Dormiibacterota</taxon>
        <taxon>Candidatus Dormibacteria</taxon>
        <taxon>Candidatus Dormibacterales</taxon>
        <taxon>Candidatus Dormibacteraceae</taxon>
        <taxon>Candidatus Dormiibacter</taxon>
    </lineage>
</organism>
<reference evidence="5 6" key="1">
    <citation type="submission" date="2020-10" db="EMBL/GenBank/DDBJ databases">
        <title>Ca. Dormibacterota MAGs.</title>
        <authorList>
            <person name="Montgomery K."/>
        </authorList>
    </citation>
    <scope>NUCLEOTIDE SEQUENCE [LARGE SCALE GENOMIC DNA]</scope>
    <source>
        <strain evidence="5">SC8811_S16_3</strain>
    </source>
</reference>
<dbReference type="GO" id="GO:0016779">
    <property type="term" value="F:nucleotidyltransferase activity"/>
    <property type="evidence" value="ECO:0007669"/>
    <property type="project" value="UniProtKB-KW"/>
</dbReference>
<dbReference type="InterPro" id="IPR035985">
    <property type="entry name" value="Ubiquitin-activating_enz"/>
</dbReference>
<evidence type="ECO:0000256" key="3">
    <source>
        <dbReference type="ARBA" id="ARBA00022840"/>
    </source>
</evidence>
<dbReference type="NCBIfam" id="NF004281">
    <property type="entry name" value="PRK05690.1"/>
    <property type="match status" value="1"/>
</dbReference>
<dbReference type="AlphaFoldDB" id="A0A934K5L8"/>
<dbReference type="GO" id="GO:0008146">
    <property type="term" value="F:sulfotransferase activity"/>
    <property type="evidence" value="ECO:0007669"/>
    <property type="project" value="TreeGrafter"/>
</dbReference>
<dbReference type="FunFam" id="3.40.50.720:FF:000033">
    <property type="entry name" value="Adenylyltransferase and sulfurtransferase MOCS3"/>
    <property type="match status" value="1"/>
</dbReference>
<gene>
    <name evidence="5" type="primary">moeB</name>
    <name evidence="5" type="ORF">JF888_02860</name>
</gene>
<keyword evidence="3" id="KW-0067">ATP-binding</keyword>
<name>A0A934K5L8_9BACT</name>
<keyword evidence="5" id="KW-0548">Nucleotidyltransferase</keyword>
<proteinExistence type="predicted"/>
<dbReference type="GO" id="GO:0008641">
    <property type="term" value="F:ubiquitin-like modifier activating enzyme activity"/>
    <property type="evidence" value="ECO:0007669"/>
    <property type="project" value="InterPro"/>
</dbReference>
<dbReference type="InterPro" id="IPR045886">
    <property type="entry name" value="ThiF/MoeB/HesA"/>
</dbReference>
<protein>
    <submittedName>
        <fullName evidence="5">Molybdopterin-synthase adenylyltransferase MoeB</fullName>
    </submittedName>
</protein>
<dbReference type="RefSeq" id="WP_338176520.1">
    <property type="nucleotide sequence ID" value="NZ_JAEKNQ010000013.1"/>
</dbReference>
<evidence type="ECO:0000259" key="4">
    <source>
        <dbReference type="Pfam" id="PF00899"/>
    </source>
</evidence>
<dbReference type="GO" id="GO:0004792">
    <property type="term" value="F:thiosulfate-cyanide sulfurtransferase activity"/>
    <property type="evidence" value="ECO:0007669"/>
    <property type="project" value="TreeGrafter"/>
</dbReference>
<dbReference type="Pfam" id="PF00899">
    <property type="entry name" value="ThiF"/>
    <property type="match status" value="1"/>
</dbReference>
<dbReference type="EMBL" id="JAEKNQ010000013">
    <property type="protein sequence ID" value="MBJ7602126.1"/>
    <property type="molecule type" value="Genomic_DNA"/>
</dbReference>
<dbReference type="InterPro" id="IPR000594">
    <property type="entry name" value="ThiF_NAD_FAD-bd"/>
</dbReference>
<comment type="caution">
    <text evidence="5">The sequence shown here is derived from an EMBL/GenBank/DDBJ whole genome shotgun (WGS) entry which is preliminary data.</text>
</comment>
<dbReference type="SUPFAM" id="SSF69572">
    <property type="entry name" value="Activating enzymes of the ubiquitin-like proteins"/>
    <property type="match status" value="1"/>
</dbReference>
<dbReference type="GO" id="GO:0005524">
    <property type="term" value="F:ATP binding"/>
    <property type="evidence" value="ECO:0007669"/>
    <property type="project" value="UniProtKB-KW"/>
</dbReference>
<dbReference type="Proteomes" id="UP000620075">
    <property type="component" value="Unassembled WGS sequence"/>
</dbReference>
<keyword evidence="1" id="KW-0808">Transferase</keyword>
<dbReference type="Gene3D" id="3.40.50.720">
    <property type="entry name" value="NAD(P)-binding Rossmann-like Domain"/>
    <property type="match status" value="1"/>
</dbReference>
<feature type="domain" description="THIF-type NAD/FAD binding fold" evidence="4">
    <location>
        <begin position="14"/>
        <end position="249"/>
    </location>
</feature>
<dbReference type="GO" id="GO:0005829">
    <property type="term" value="C:cytosol"/>
    <property type="evidence" value="ECO:0007669"/>
    <property type="project" value="TreeGrafter"/>
</dbReference>
<keyword evidence="2" id="KW-0547">Nucleotide-binding</keyword>
<accession>A0A934K5L8</accession>
<evidence type="ECO:0000256" key="2">
    <source>
        <dbReference type="ARBA" id="ARBA00022741"/>
    </source>
</evidence>
<dbReference type="PANTHER" id="PTHR10953">
    <property type="entry name" value="UBIQUITIN-ACTIVATING ENZYME E1"/>
    <property type="match status" value="1"/>
</dbReference>
<sequence length="286" mass="30596">MPLAPFTPDQVQRYARHLILPEVGGAGQRKLLNTSVLLLGAGGLGSPAALYLAAAGVGRLGIVDFDDVDASNLQRQILHGVADLGRPKVDSAEEAIRAINPDVEVVKHSLHLNSENALDVFRPYDVIVDGTDNFPTRYLSNDAAFFRAKPLVHGAIFRFEGQMTMFEAAKGTGCYRCLFPTPPPPGAVASCAEAGVFGVLPGIIGSMMAFETIKLVLGIGETLVGRLLIFEGYDMSFRRVNLRRDPRCPLCGDEPSVKGLIDYENFCGVTAAEPSVSLAPAELAAR</sequence>
<dbReference type="PANTHER" id="PTHR10953:SF102">
    <property type="entry name" value="ADENYLYLTRANSFERASE AND SULFURTRANSFERASE MOCS3"/>
    <property type="match status" value="1"/>
</dbReference>